<reference evidence="16" key="1">
    <citation type="submission" date="2020-10" db="EMBL/GenBank/DDBJ databases">
        <authorList>
            <person name="Gilroy R."/>
        </authorList>
    </citation>
    <scope>NUCLEOTIDE SEQUENCE</scope>
    <source>
        <strain evidence="16">CHK190-19873</strain>
    </source>
</reference>
<comment type="similarity">
    <text evidence="3 14">Belongs to the Nth/MutY family.</text>
</comment>
<evidence type="ECO:0000256" key="7">
    <source>
        <dbReference type="ARBA" id="ARBA00022723"/>
    </source>
</evidence>
<evidence type="ECO:0000259" key="15">
    <source>
        <dbReference type="SMART" id="SM00478"/>
    </source>
</evidence>
<name>A0A9D1JJK3_9FIRM</name>
<dbReference type="GO" id="GO:0032357">
    <property type="term" value="F:oxidized purine DNA binding"/>
    <property type="evidence" value="ECO:0007669"/>
    <property type="project" value="TreeGrafter"/>
</dbReference>
<dbReference type="Pfam" id="PF14815">
    <property type="entry name" value="NUDIX_4"/>
    <property type="match status" value="1"/>
</dbReference>
<accession>A0A9D1JJK3</accession>
<keyword evidence="11" id="KW-0411">Iron-sulfur</keyword>
<reference evidence="16" key="2">
    <citation type="journal article" date="2021" name="PeerJ">
        <title>Extensive microbial diversity within the chicken gut microbiome revealed by metagenomics and culture.</title>
        <authorList>
            <person name="Gilroy R."/>
            <person name="Ravi A."/>
            <person name="Getino M."/>
            <person name="Pursley I."/>
            <person name="Horton D.L."/>
            <person name="Alikhan N.F."/>
            <person name="Baker D."/>
            <person name="Gharbi K."/>
            <person name="Hall N."/>
            <person name="Watson M."/>
            <person name="Adriaenssens E.M."/>
            <person name="Foster-Nyarko E."/>
            <person name="Jarju S."/>
            <person name="Secka A."/>
            <person name="Antonio M."/>
            <person name="Oren A."/>
            <person name="Chaudhuri R.R."/>
            <person name="La Ragione R."/>
            <person name="Hildebrand F."/>
            <person name="Pallen M.J."/>
        </authorList>
    </citation>
    <scope>NUCLEOTIDE SEQUENCE</scope>
    <source>
        <strain evidence="16">CHK190-19873</strain>
    </source>
</reference>
<dbReference type="NCBIfam" id="TIGR01084">
    <property type="entry name" value="mutY"/>
    <property type="match status" value="1"/>
</dbReference>
<evidence type="ECO:0000256" key="14">
    <source>
        <dbReference type="RuleBase" id="RU365096"/>
    </source>
</evidence>
<dbReference type="InterPro" id="IPR029119">
    <property type="entry name" value="MutY_C"/>
</dbReference>
<dbReference type="PANTHER" id="PTHR42944">
    <property type="entry name" value="ADENINE DNA GLYCOSYLASE"/>
    <property type="match status" value="1"/>
</dbReference>
<keyword evidence="13 14" id="KW-0326">Glycosidase</keyword>
<keyword evidence="9" id="KW-0378">Hydrolase</keyword>
<dbReference type="Gene3D" id="1.10.340.30">
    <property type="entry name" value="Hypothetical protein, domain 2"/>
    <property type="match status" value="1"/>
</dbReference>
<comment type="caution">
    <text evidence="16">The sequence shown here is derived from an EMBL/GenBank/DDBJ whole genome shotgun (WGS) entry which is preliminary data.</text>
</comment>
<dbReference type="Pfam" id="PF00730">
    <property type="entry name" value="HhH-GPD"/>
    <property type="match status" value="1"/>
</dbReference>
<dbReference type="InterPro" id="IPR044298">
    <property type="entry name" value="MIG/MutY"/>
</dbReference>
<keyword evidence="10 14" id="KW-0408">Iron</keyword>
<dbReference type="PANTHER" id="PTHR42944:SF1">
    <property type="entry name" value="ADENINE DNA GLYCOSYLASE"/>
    <property type="match status" value="1"/>
</dbReference>
<dbReference type="Pfam" id="PF00633">
    <property type="entry name" value="HHH"/>
    <property type="match status" value="1"/>
</dbReference>
<dbReference type="FunFam" id="1.10.340.30:FF:000002">
    <property type="entry name" value="Adenine DNA glycosylase"/>
    <property type="match status" value="1"/>
</dbReference>
<dbReference type="GO" id="GO:0051539">
    <property type="term" value="F:4 iron, 4 sulfur cluster binding"/>
    <property type="evidence" value="ECO:0007669"/>
    <property type="project" value="UniProtKB-UniRule"/>
</dbReference>
<dbReference type="CDD" id="cd00056">
    <property type="entry name" value="ENDO3c"/>
    <property type="match status" value="1"/>
</dbReference>
<keyword evidence="12" id="KW-0234">DNA repair</keyword>
<dbReference type="InterPro" id="IPR005760">
    <property type="entry name" value="A/G_AdeGlyc_MutY"/>
</dbReference>
<dbReference type="GO" id="GO:0006298">
    <property type="term" value="P:mismatch repair"/>
    <property type="evidence" value="ECO:0007669"/>
    <property type="project" value="TreeGrafter"/>
</dbReference>
<dbReference type="GO" id="GO:0034039">
    <property type="term" value="F:8-oxo-7,8-dihydroguanine DNA N-glycosylase activity"/>
    <property type="evidence" value="ECO:0007669"/>
    <property type="project" value="TreeGrafter"/>
</dbReference>
<dbReference type="Proteomes" id="UP000823935">
    <property type="component" value="Unassembled WGS sequence"/>
</dbReference>
<evidence type="ECO:0000256" key="5">
    <source>
        <dbReference type="ARBA" id="ARBA00022023"/>
    </source>
</evidence>
<evidence type="ECO:0000256" key="10">
    <source>
        <dbReference type="ARBA" id="ARBA00023004"/>
    </source>
</evidence>
<dbReference type="Gene3D" id="3.90.79.10">
    <property type="entry name" value="Nucleoside Triphosphate Pyrophosphohydrolase"/>
    <property type="match status" value="1"/>
</dbReference>
<comment type="cofactor">
    <cofactor evidence="14">
        <name>[4Fe-4S] cluster</name>
        <dbReference type="ChEBI" id="CHEBI:49883"/>
    </cofactor>
    <text evidence="14">Binds 1 [4Fe-4S] cluster.</text>
</comment>
<dbReference type="InterPro" id="IPR023170">
    <property type="entry name" value="HhH_base_excis_C"/>
</dbReference>
<evidence type="ECO:0000256" key="4">
    <source>
        <dbReference type="ARBA" id="ARBA00012045"/>
    </source>
</evidence>
<evidence type="ECO:0000313" key="16">
    <source>
        <dbReference type="EMBL" id="HIS30454.1"/>
    </source>
</evidence>
<evidence type="ECO:0000256" key="8">
    <source>
        <dbReference type="ARBA" id="ARBA00022763"/>
    </source>
</evidence>
<sequence>MELERIREPLLSWFDRNARILPWRENPDAYRVWISEIMLQQTRVEAVRPFYERFLKALPDVFALAACPQEQLLKLWEGLGYYNRARNLQAAAKILAEEYNGVFPRDYEKILALPGIGPYTAGAVASIACGIPVPAVDGNVLRVIARVTADEGDVLKASVKRRVEEEVRKILPKDRPGDFNQALMELGAIVCVPNGPAKCGECPLGNLCLGRMRGLTSRLPVKASKKPRKVQERTVFVISDGQRAAIHKRPEKGLLAGLYELPNLLGRLDRGQALEKVESWGLKALSIQPLPEAKHIFSHVEWHMTGYAVLIDVQREKIKEDFLFVEPERTEREYPVPAAFAAYMEYLNVRLGQERFR</sequence>
<dbReference type="AlphaFoldDB" id="A0A9D1JJK3"/>
<evidence type="ECO:0000256" key="3">
    <source>
        <dbReference type="ARBA" id="ARBA00008343"/>
    </source>
</evidence>
<evidence type="ECO:0000256" key="13">
    <source>
        <dbReference type="ARBA" id="ARBA00023295"/>
    </source>
</evidence>
<dbReference type="GO" id="GO:0000701">
    <property type="term" value="F:purine-specific mismatch base pair DNA N-glycosylase activity"/>
    <property type="evidence" value="ECO:0007669"/>
    <property type="project" value="UniProtKB-EC"/>
</dbReference>
<keyword evidence="6" id="KW-0004">4Fe-4S</keyword>
<dbReference type="Gene3D" id="1.10.1670.10">
    <property type="entry name" value="Helix-hairpin-Helix base-excision DNA repair enzymes (C-terminal)"/>
    <property type="match status" value="1"/>
</dbReference>
<evidence type="ECO:0000256" key="1">
    <source>
        <dbReference type="ARBA" id="ARBA00000843"/>
    </source>
</evidence>
<evidence type="ECO:0000256" key="11">
    <source>
        <dbReference type="ARBA" id="ARBA00023014"/>
    </source>
</evidence>
<evidence type="ECO:0000313" key="17">
    <source>
        <dbReference type="Proteomes" id="UP000823935"/>
    </source>
</evidence>
<dbReference type="InterPro" id="IPR004036">
    <property type="entry name" value="Endonuclease-III-like_CS2"/>
</dbReference>
<organism evidence="16 17">
    <name type="scientific">Candidatus Limivivens intestinipullorum</name>
    <dbReference type="NCBI Taxonomy" id="2840858"/>
    <lineage>
        <taxon>Bacteria</taxon>
        <taxon>Bacillati</taxon>
        <taxon>Bacillota</taxon>
        <taxon>Clostridia</taxon>
        <taxon>Lachnospirales</taxon>
        <taxon>Lachnospiraceae</taxon>
        <taxon>Lachnospiraceae incertae sedis</taxon>
        <taxon>Candidatus Limivivens</taxon>
    </lineage>
</organism>
<comment type="function">
    <text evidence="2">Adenine glycosylase active on G-A mispairs. MutY also corrects error-prone DNA synthesis past GO lesions which are due to the oxidatively damaged form of guanine: 7,8-dihydro-8-oxoguanine (8-oxo-dGTP).</text>
</comment>
<dbReference type="EC" id="3.2.2.31" evidence="4 14"/>
<gene>
    <name evidence="16" type="primary">mutY</name>
    <name evidence="16" type="ORF">IAB44_02745</name>
</gene>
<keyword evidence="8 14" id="KW-0227">DNA damage</keyword>
<proteinExistence type="inferred from homology"/>
<dbReference type="InterPro" id="IPR000445">
    <property type="entry name" value="HhH_motif"/>
</dbReference>
<dbReference type="InterPro" id="IPR011257">
    <property type="entry name" value="DNA_glycosylase"/>
</dbReference>
<dbReference type="SMART" id="SM00478">
    <property type="entry name" value="ENDO3c"/>
    <property type="match status" value="1"/>
</dbReference>
<dbReference type="InterPro" id="IPR015797">
    <property type="entry name" value="NUDIX_hydrolase-like_dom_sf"/>
</dbReference>
<dbReference type="InterPro" id="IPR003265">
    <property type="entry name" value="HhH-GPD_domain"/>
</dbReference>
<dbReference type="SUPFAM" id="SSF55811">
    <property type="entry name" value="Nudix"/>
    <property type="match status" value="1"/>
</dbReference>
<comment type="catalytic activity">
    <reaction evidence="1 14">
        <text>Hydrolyzes free adenine bases from 7,8-dihydro-8-oxoguanine:adenine mismatched double-stranded DNA, leaving an apurinic site.</text>
        <dbReference type="EC" id="3.2.2.31"/>
    </reaction>
</comment>
<dbReference type="EMBL" id="DVIQ01000018">
    <property type="protein sequence ID" value="HIS30454.1"/>
    <property type="molecule type" value="Genomic_DNA"/>
</dbReference>
<dbReference type="PROSITE" id="PS01155">
    <property type="entry name" value="ENDONUCLEASE_III_2"/>
    <property type="match status" value="1"/>
</dbReference>
<evidence type="ECO:0000256" key="12">
    <source>
        <dbReference type="ARBA" id="ARBA00023204"/>
    </source>
</evidence>
<dbReference type="GO" id="GO:0046872">
    <property type="term" value="F:metal ion binding"/>
    <property type="evidence" value="ECO:0007669"/>
    <property type="project" value="UniProtKB-UniRule"/>
</dbReference>
<keyword evidence="7" id="KW-0479">Metal-binding</keyword>
<dbReference type="CDD" id="cd03431">
    <property type="entry name" value="NUDIX_DNA_Glycosylase_C-MutY"/>
    <property type="match status" value="1"/>
</dbReference>
<evidence type="ECO:0000256" key="9">
    <source>
        <dbReference type="ARBA" id="ARBA00022801"/>
    </source>
</evidence>
<dbReference type="GO" id="GO:0006284">
    <property type="term" value="P:base-excision repair"/>
    <property type="evidence" value="ECO:0007669"/>
    <property type="project" value="UniProtKB-UniRule"/>
</dbReference>
<feature type="domain" description="HhH-GPD" evidence="15">
    <location>
        <begin position="38"/>
        <end position="189"/>
    </location>
</feature>
<protein>
    <recommendedName>
        <fullName evidence="5 14">Adenine DNA glycosylase</fullName>
        <ecNumber evidence="4 14">3.2.2.31</ecNumber>
    </recommendedName>
</protein>
<dbReference type="SUPFAM" id="SSF48150">
    <property type="entry name" value="DNA-glycosylase"/>
    <property type="match status" value="1"/>
</dbReference>
<evidence type="ECO:0000256" key="6">
    <source>
        <dbReference type="ARBA" id="ARBA00022485"/>
    </source>
</evidence>
<evidence type="ECO:0000256" key="2">
    <source>
        <dbReference type="ARBA" id="ARBA00002933"/>
    </source>
</evidence>
<dbReference type="GO" id="GO:0035485">
    <property type="term" value="F:adenine/guanine mispair binding"/>
    <property type="evidence" value="ECO:0007669"/>
    <property type="project" value="TreeGrafter"/>
</dbReference>